<sequence length="592" mass="67316">MRCQPRASKSKLTQLPAEILAEIIELLSNDKSSLASLALVNSDCRQLARCRQFAEVDFDYSLPAQNLVLHLAQEAVIPSQQFNIASCIRLAAFASRPQHLAQHHQQLYESVQRGGEQLFTEEQRRKLSEEGDAHYRNFQTACLGAISAMSNLESLIWRDRFSLDARFFEILTRTSAQHVELVGITLYEPWSLKPPLTPSTWPIKSLNLDVELHLEKYEELSHSVNGTIHPMTTFFSTLFRLCSETLESLTWSYKDVTSSVSRIPVSIADTVVSFPRLRCLLLPYLKLDGIAVSSFLAAPLKSLHLSKEILSDPEVLSCEPIRNLETFIVPALPGKAQACQSIGRFISQHKQIQKLYFREGSRAYGNAAHLDNCIIPALDSPDFGNLSSLSLAWGGGYLDQPSDHGVEVPVTAMRVIGKILSLQQLRLGAGMRRGWRHQWLVDHDELRRHFGQLKGLKRLALTRDTYQINLSVMHPQRYYALRWVGVEEETDANKRLHLDANKEVRLGDMDESEILFQMWERAHRNRMLDQAEKWATTLPNLQWMFCGQRPMGFIKIKGKMTEPPEAVTLTQERDECRTYLESIFRGFDGGGQ</sequence>
<evidence type="ECO:0008006" key="3">
    <source>
        <dbReference type="Google" id="ProtNLM"/>
    </source>
</evidence>
<reference evidence="1 2" key="1">
    <citation type="submission" date="2020-05" db="EMBL/GenBank/DDBJ databases">
        <title>Identification and distribution of gene clusters putatively required for synthesis of sphingolipid metabolism inhibitors in phylogenetically diverse species of the filamentous fungus Fusarium.</title>
        <authorList>
            <person name="Kim H.-S."/>
            <person name="Busman M."/>
            <person name="Brown D.W."/>
            <person name="Divon H."/>
            <person name="Uhlig S."/>
            <person name="Proctor R.H."/>
        </authorList>
    </citation>
    <scope>NUCLEOTIDE SEQUENCE [LARGE SCALE GENOMIC DNA]</scope>
    <source>
        <strain evidence="1 2">NRRL 20693</strain>
    </source>
</reference>
<proteinExistence type="predicted"/>
<organism evidence="1 2">
    <name type="scientific">Fusarium heterosporum</name>
    <dbReference type="NCBI Taxonomy" id="42747"/>
    <lineage>
        <taxon>Eukaryota</taxon>
        <taxon>Fungi</taxon>
        <taxon>Dikarya</taxon>
        <taxon>Ascomycota</taxon>
        <taxon>Pezizomycotina</taxon>
        <taxon>Sordariomycetes</taxon>
        <taxon>Hypocreomycetidae</taxon>
        <taxon>Hypocreales</taxon>
        <taxon>Nectriaceae</taxon>
        <taxon>Fusarium</taxon>
        <taxon>Fusarium heterosporum species complex</taxon>
    </lineage>
</organism>
<name>A0A8H5T5N8_FUSHE</name>
<dbReference type="AlphaFoldDB" id="A0A8H5T5N8"/>
<accession>A0A8H5T5N8</accession>
<gene>
    <name evidence="1" type="ORF">FHETE_6386</name>
</gene>
<dbReference type="SUPFAM" id="SSF52047">
    <property type="entry name" value="RNI-like"/>
    <property type="match status" value="1"/>
</dbReference>
<protein>
    <recommendedName>
        <fullName evidence="3">F-box domain-containing protein</fullName>
    </recommendedName>
</protein>
<dbReference type="EMBL" id="JAAGWQ010000112">
    <property type="protein sequence ID" value="KAF5666085.1"/>
    <property type="molecule type" value="Genomic_DNA"/>
</dbReference>
<evidence type="ECO:0000313" key="1">
    <source>
        <dbReference type="EMBL" id="KAF5666085.1"/>
    </source>
</evidence>
<evidence type="ECO:0000313" key="2">
    <source>
        <dbReference type="Proteomes" id="UP000567885"/>
    </source>
</evidence>
<comment type="caution">
    <text evidence="1">The sequence shown here is derived from an EMBL/GenBank/DDBJ whole genome shotgun (WGS) entry which is preliminary data.</text>
</comment>
<dbReference type="OrthoDB" id="3257981at2759"/>
<keyword evidence="2" id="KW-1185">Reference proteome</keyword>
<dbReference type="Proteomes" id="UP000567885">
    <property type="component" value="Unassembled WGS sequence"/>
</dbReference>